<dbReference type="AlphaFoldDB" id="A0A8I5YLJ4"/>
<evidence type="ECO:0000313" key="2">
    <source>
        <dbReference type="Ensembl" id="ENSPPYP00000032358.1"/>
    </source>
</evidence>
<reference evidence="2" key="1">
    <citation type="submission" date="2008-02" db="EMBL/GenBank/DDBJ databases">
        <title>A 6x draft sequence assembly of the Pongo pygmaeus abelii genome.</title>
        <authorList>
            <person name="Wilson R.K."/>
            <person name="Mardis E."/>
        </authorList>
    </citation>
    <scope>NUCLEOTIDE SEQUENCE [LARGE SCALE GENOMIC DNA]</scope>
</reference>
<accession>A0A8I5YLJ4</accession>
<proteinExistence type="predicted"/>
<dbReference type="Proteomes" id="UP000001595">
    <property type="component" value="Chromosome 2A"/>
</dbReference>
<feature type="compositionally biased region" description="Basic and acidic residues" evidence="1">
    <location>
        <begin position="11"/>
        <end position="22"/>
    </location>
</feature>
<sequence length="70" mass="7781">MNVAVRMLSKTAEKKERREKGTSAEAAGTTNIQARGFFFCLFRTGYLKWFSSVILVPLLVLQCKALGISP</sequence>
<evidence type="ECO:0000256" key="1">
    <source>
        <dbReference type="SAM" id="MobiDB-lite"/>
    </source>
</evidence>
<dbReference type="Ensembl" id="ENSPPYT00000056460.1">
    <property type="protein sequence ID" value="ENSPPYP00000032358.1"/>
    <property type="gene ID" value="ENSPPYG00000034423.1"/>
</dbReference>
<keyword evidence="3" id="KW-1185">Reference proteome</keyword>
<feature type="region of interest" description="Disordered" evidence="1">
    <location>
        <begin position="1"/>
        <end position="25"/>
    </location>
</feature>
<reference evidence="2" key="2">
    <citation type="submission" date="2025-08" db="UniProtKB">
        <authorList>
            <consortium name="Ensembl"/>
        </authorList>
    </citation>
    <scope>IDENTIFICATION</scope>
</reference>
<reference evidence="2" key="3">
    <citation type="submission" date="2025-09" db="UniProtKB">
        <authorList>
            <consortium name="Ensembl"/>
        </authorList>
    </citation>
    <scope>IDENTIFICATION</scope>
</reference>
<evidence type="ECO:0000313" key="3">
    <source>
        <dbReference type="Proteomes" id="UP000001595"/>
    </source>
</evidence>
<name>A0A8I5YLJ4_PONAB</name>
<protein>
    <submittedName>
        <fullName evidence="2">Uncharacterized protein</fullName>
    </submittedName>
</protein>
<organism evidence="2 3">
    <name type="scientific">Pongo abelii</name>
    <name type="common">Sumatran orangutan</name>
    <name type="synonym">Pongo pygmaeus abelii</name>
    <dbReference type="NCBI Taxonomy" id="9601"/>
    <lineage>
        <taxon>Eukaryota</taxon>
        <taxon>Metazoa</taxon>
        <taxon>Chordata</taxon>
        <taxon>Craniata</taxon>
        <taxon>Vertebrata</taxon>
        <taxon>Euteleostomi</taxon>
        <taxon>Mammalia</taxon>
        <taxon>Eutheria</taxon>
        <taxon>Euarchontoglires</taxon>
        <taxon>Primates</taxon>
        <taxon>Haplorrhini</taxon>
        <taxon>Catarrhini</taxon>
        <taxon>Hominidae</taxon>
        <taxon>Pongo</taxon>
    </lineage>
</organism>